<dbReference type="InterPro" id="IPR028081">
    <property type="entry name" value="Leu-bd"/>
</dbReference>
<evidence type="ECO:0000256" key="2">
    <source>
        <dbReference type="ARBA" id="ARBA00022729"/>
    </source>
</evidence>
<reference evidence="5 6" key="1">
    <citation type="submission" date="2022-06" db="EMBL/GenBank/DDBJ databases">
        <title>Isolation of gut microbiota from human fecal samples.</title>
        <authorList>
            <person name="Pamer E.G."/>
            <person name="Barat B."/>
            <person name="Waligurski E."/>
            <person name="Medina S."/>
            <person name="Paddock L."/>
            <person name="Mostad J."/>
        </authorList>
    </citation>
    <scope>NUCLEOTIDE SEQUENCE [LARGE SCALE GENOMIC DNA]</scope>
    <source>
        <strain evidence="5 6">DFI.9.90</strain>
    </source>
</reference>
<dbReference type="SUPFAM" id="SSF53822">
    <property type="entry name" value="Periplasmic binding protein-like I"/>
    <property type="match status" value="1"/>
</dbReference>
<evidence type="ECO:0000256" key="1">
    <source>
        <dbReference type="ARBA" id="ARBA00010062"/>
    </source>
</evidence>
<keyword evidence="6" id="KW-1185">Reference proteome</keyword>
<dbReference type="Gene3D" id="3.40.50.2300">
    <property type="match status" value="2"/>
</dbReference>
<feature type="domain" description="Leucine-binding protein" evidence="4">
    <location>
        <begin position="26"/>
        <end position="368"/>
    </location>
</feature>
<dbReference type="Proteomes" id="UP001205919">
    <property type="component" value="Unassembled WGS sequence"/>
</dbReference>
<dbReference type="Pfam" id="PF13458">
    <property type="entry name" value="Peripla_BP_6"/>
    <property type="match status" value="1"/>
</dbReference>
<dbReference type="EMBL" id="JANFYT010000026">
    <property type="protein sequence ID" value="MCQ4815047.1"/>
    <property type="molecule type" value="Genomic_DNA"/>
</dbReference>
<proteinExistence type="inferred from homology"/>
<dbReference type="CDD" id="cd06347">
    <property type="entry name" value="PBP1_ABC_LivK_ligand_binding-like"/>
    <property type="match status" value="1"/>
</dbReference>
<comment type="similarity">
    <text evidence="1">Belongs to the leucine-binding protein family.</text>
</comment>
<dbReference type="RefSeq" id="WP_008710469.1">
    <property type="nucleotide sequence ID" value="NZ_CABKQM010000006.1"/>
</dbReference>
<sequence length="379" mass="40480">MKLTKSVAVAFSLVLVMAGMAMAAETVKIGVYLPITGGNAIGGQLELDGVKLAHQQYPTVDGKKIELVVVDNKSDKVESANAVKRLIEKDKVRAIIGTYGSSLAMAGGEVAEKAGIPMVGTSCTNPLVTQGKKYVFRVCFIDPFQGAGAADYALKELKAKSAAMLIEVTEDYSVGLGNFFKQNFTKNGGKIVSVMNYQKGDQDFTAQLTEIISKKPDVLYIPANFAEGAIIMRQARELGAKFSILGGDAMDNPEMVKIGGDSVEGFSYTTFAYSPNMAEKLMSPIQKQFTAQWRKAFPGKDPAALTGCGYDAYLLIYNAIKSAKSTDPAKITAAIASTKDMPGVTGTTTINKTHDAEKSVGIIKIEKGKQVFHAIVNPK</sequence>
<evidence type="ECO:0000256" key="3">
    <source>
        <dbReference type="SAM" id="SignalP"/>
    </source>
</evidence>
<dbReference type="PANTHER" id="PTHR30483">
    <property type="entry name" value="LEUCINE-SPECIFIC-BINDING PROTEIN"/>
    <property type="match status" value="1"/>
</dbReference>
<dbReference type="InterPro" id="IPR051010">
    <property type="entry name" value="BCAA_transport"/>
</dbReference>
<accession>A0AAW5K9S6</accession>
<organism evidence="5 6">
    <name type="scientific">Cloacibacillus evryensis</name>
    <dbReference type="NCBI Taxonomy" id="508460"/>
    <lineage>
        <taxon>Bacteria</taxon>
        <taxon>Thermotogati</taxon>
        <taxon>Synergistota</taxon>
        <taxon>Synergistia</taxon>
        <taxon>Synergistales</taxon>
        <taxon>Synergistaceae</taxon>
        <taxon>Cloacibacillus</taxon>
    </lineage>
</organism>
<evidence type="ECO:0000313" key="5">
    <source>
        <dbReference type="EMBL" id="MCQ4815047.1"/>
    </source>
</evidence>
<evidence type="ECO:0000259" key="4">
    <source>
        <dbReference type="Pfam" id="PF13458"/>
    </source>
</evidence>
<dbReference type="GeneID" id="95755498"/>
<feature type="signal peptide" evidence="3">
    <location>
        <begin position="1"/>
        <end position="23"/>
    </location>
</feature>
<gene>
    <name evidence="5" type="ORF">NE630_11455</name>
</gene>
<dbReference type="AlphaFoldDB" id="A0AAW5K9S6"/>
<dbReference type="InterPro" id="IPR028082">
    <property type="entry name" value="Peripla_BP_I"/>
</dbReference>
<feature type="chain" id="PRO_5044003313" evidence="3">
    <location>
        <begin position="24"/>
        <end position="379"/>
    </location>
</feature>
<evidence type="ECO:0000313" key="6">
    <source>
        <dbReference type="Proteomes" id="UP001205919"/>
    </source>
</evidence>
<keyword evidence="2 3" id="KW-0732">Signal</keyword>
<protein>
    <submittedName>
        <fullName evidence="5">ABC transporter substrate-binding protein</fullName>
    </submittedName>
</protein>
<comment type="caution">
    <text evidence="5">The sequence shown here is derived from an EMBL/GenBank/DDBJ whole genome shotgun (WGS) entry which is preliminary data.</text>
</comment>
<name>A0AAW5K9S6_9BACT</name>
<dbReference type="PANTHER" id="PTHR30483:SF6">
    <property type="entry name" value="PERIPLASMIC BINDING PROTEIN OF ABC TRANSPORTER FOR NATURAL AMINO ACIDS"/>
    <property type="match status" value="1"/>
</dbReference>